<accession>A0A8D0FLC5</accession>
<organism evidence="5 6">
    <name type="scientific">Strix occidentalis caurina</name>
    <name type="common">northern spotted owl</name>
    <dbReference type="NCBI Taxonomy" id="311401"/>
    <lineage>
        <taxon>Eukaryota</taxon>
        <taxon>Metazoa</taxon>
        <taxon>Chordata</taxon>
        <taxon>Craniata</taxon>
        <taxon>Vertebrata</taxon>
        <taxon>Euteleostomi</taxon>
        <taxon>Archelosauria</taxon>
        <taxon>Archosauria</taxon>
        <taxon>Dinosauria</taxon>
        <taxon>Saurischia</taxon>
        <taxon>Theropoda</taxon>
        <taxon>Coelurosauria</taxon>
        <taxon>Aves</taxon>
        <taxon>Neognathae</taxon>
        <taxon>Neoaves</taxon>
        <taxon>Telluraves</taxon>
        <taxon>Strigiformes</taxon>
        <taxon>Strigidae</taxon>
        <taxon>Strix</taxon>
    </lineage>
</organism>
<dbReference type="SUPFAM" id="SSF101912">
    <property type="entry name" value="Sema domain"/>
    <property type="match status" value="1"/>
</dbReference>
<name>A0A8D0FLC5_STROC</name>
<dbReference type="InterPro" id="IPR015943">
    <property type="entry name" value="WD40/YVTN_repeat-like_dom_sf"/>
</dbReference>
<dbReference type="AlphaFoldDB" id="A0A8D0FLC5"/>
<dbReference type="Pfam" id="PF01403">
    <property type="entry name" value="Sema"/>
    <property type="match status" value="1"/>
</dbReference>
<dbReference type="GO" id="GO:0005886">
    <property type="term" value="C:plasma membrane"/>
    <property type="evidence" value="ECO:0007669"/>
    <property type="project" value="TreeGrafter"/>
</dbReference>
<dbReference type="Proteomes" id="UP000694551">
    <property type="component" value="Unplaced"/>
</dbReference>
<protein>
    <recommendedName>
        <fullName evidence="4">Sema domain-containing protein</fullName>
    </recommendedName>
</protein>
<dbReference type="PROSITE" id="PS51004">
    <property type="entry name" value="SEMA"/>
    <property type="match status" value="1"/>
</dbReference>
<evidence type="ECO:0000259" key="4">
    <source>
        <dbReference type="PROSITE" id="PS51004"/>
    </source>
</evidence>
<keyword evidence="1" id="KW-0325">Glycoprotein</keyword>
<feature type="domain" description="Sema" evidence="4">
    <location>
        <begin position="27"/>
        <end position="481"/>
    </location>
</feature>
<feature type="chain" id="PRO_5034242491" description="Sema domain-containing protein" evidence="3">
    <location>
        <begin position="25"/>
        <end position="481"/>
    </location>
</feature>
<dbReference type="PANTHER" id="PTHR22625">
    <property type="entry name" value="PLEXIN"/>
    <property type="match status" value="1"/>
</dbReference>
<feature type="signal peptide" evidence="3">
    <location>
        <begin position="1"/>
        <end position="24"/>
    </location>
</feature>
<sequence length="481" mass="54887">MKPFTAYPSGFIVFLFALLQRSHGQCKEAAKKSEMNLGVKYDLPNFIAETPIQNVVLYKHHVYIGAVNKIYVLNQTLQNISMYKTGPILENPDCAPCEDCKDKANLSNSVWKDNVNMALLLETYYDDQLISCGSVSGGICHRHIIHPDNPADIESEVHCMYSPQVDGEADNCPDCVVSTLGTKVLVTEKDRFVNFFVGNTVTSTFQPPHVLHSISVRRLKETQDGFEFLTDQSYIDILPQFRDSYPIRYVHAFENDHFVFFLTVQRESLYSQAFHTRIIRFCTLDSEMRSYMEMPLECIFTEKRRKRSIRKEVFNILQAAYVSKPGAALAHEMGLGLNDDILYGVFAQSKPDSSEPTNRSAVCAVSVRTINEFFNKIVDKQNMKCLQHFYGKESKYCLNRAFSRNASYCRAQDDEYRLEVTTPLQRVDLFMGQFNSVLLTSISVFTKENLTIANLGTSEGRFMQVRLPLFTHLISSPVILQ</sequence>
<dbReference type="GO" id="GO:0002116">
    <property type="term" value="C:semaphorin receptor complex"/>
    <property type="evidence" value="ECO:0007669"/>
    <property type="project" value="TreeGrafter"/>
</dbReference>
<dbReference type="PANTHER" id="PTHR22625:SF61">
    <property type="entry name" value="HEPATOCYTE GROWTH FACTOR RECEPTOR"/>
    <property type="match status" value="1"/>
</dbReference>
<proteinExistence type="predicted"/>
<dbReference type="FunFam" id="2.130.10.10:FF:000088">
    <property type="entry name" value="Hepatocyte growth factor receptor"/>
    <property type="match status" value="1"/>
</dbReference>
<dbReference type="InterPro" id="IPR036352">
    <property type="entry name" value="Semap_dom_sf"/>
</dbReference>
<dbReference type="InterPro" id="IPR031148">
    <property type="entry name" value="Plexin"/>
</dbReference>
<dbReference type="Ensembl" id="ENSSOCT00000016770.1">
    <property type="protein sequence ID" value="ENSSOCP00000016349.1"/>
    <property type="gene ID" value="ENSSOCG00000012280.1"/>
</dbReference>
<dbReference type="GO" id="GO:0030334">
    <property type="term" value="P:regulation of cell migration"/>
    <property type="evidence" value="ECO:0007669"/>
    <property type="project" value="TreeGrafter"/>
</dbReference>
<reference evidence="5" key="1">
    <citation type="submission" date="2025-08" db="UniProtKB">
        <authorList>
            <consortium name="Ensembl"/>
        </authorList>
    </citation>
    <scope>IDENTIFICATION</scope>
</reference>
<evidence type="ECO:0000313" key="6">
    <source>
        <dbReference type="Proteomes" id="UP000694551"/>
    </source>
</evidence>
<evidence type="ECO:0000313" key="5">
    <source>
        <dbReference type="Ensembl" id="ENSSOCP00000016349.1"/>
    </source>
</evidence>
<dbReference type="InterPro" id="IPR001627">
    <property type="entry name" value="Semap_dom"/>
</dbReference>
<comment type="caution">
    <text evidence="2">Lacks conserved residue(s) required for the propagation of feature annotation.</text>
</comment>
<dbReference type="Gene3D" id="2.130.10.10">
    <property type="entry name" value="YVTN repeat-like/Quinoprotein amine dehydrogenase"/>
    <property type="match status" value="1"/>
</dbReference>
<keyword evidence="3" id="KW-0732">Signal</keyword>
<reference evidence="5" key="2">
    <citation type="submission" date="2025-09" db="UniProtKB">
        <authorList>
            <consortium name="Ensembl"/>
        </authorList>
    </citation>
    <scope>IDENTIFICATION</scope>
</reference>
<dbReference type="SMART" id="SM00630">
    <property type="entry name" value="Sema"/>
    <property type="match status" value="1"/>
</dbReference>
<evidence type="ECO:0000256" key="1">
    <source>
        <dbReference type="ARBA" id="ARBA00023180"/>
    </source>
</evidence>
<dbReference type="GO" id="GO:0017154">
    <property type="term" value="F:semaphorin receptor activity"/>
    <property type="evidence" value="ECO:0007669"/>
    <property type="project" value="InterPro"/>
</dbReference>
<keyword evidence="6" id="KW-1185">Reference proteome</keyword>
<evidence type="ECO:0000256" key="2">
    <source>
        <dbReference type="PROSITE-ProRule" id="PRU00352"/>
    </source>
</evidence>
<evidence type="ECO:0000256" key="3">
    <source>
        <dbReference type="SAM" id="SignalP"/>
    </source>
</evidence>